<gene>
    <name evidence="1" type="ORF">GCM10023340_36520</name>
</gene>
<keyword evidence="2" id="KW-1185">Reference proteome</keyword>
<dbReference type="Proteomes" id="UP001500221">
    <property type="component" value="Unassembled WGS sequence"/>
</dbReference>
<sequence length="92" mass="10220">MVSASLEVDISSPPSDIGVDDGYDRRLLFPLIDHAPDGVHIVVRVGERTYVAPDTARLLHELDGRCNVRIVGTDQRAVDRYFKATETGETPW</sequence>
<dbReference type="EMBL" id="BAABKG010000005">
    <property type="protein sequence ID" value="GAA5153868.1"/>
    <property type="molecule type" value="Genomic_DNA"/>
</dbReference>
<protein>
    <submittedName>
        <fullName evidence="1">Uncharacterized protein</fullName>
    </submittedName>
</protein>
<comment type="caution">
    <text evidence="1">The sequence shown here is derived from an EMBL/GenBank/DDBJ whole genome shotgun (WGS) entry which is preliminary data.</text>
</comment>
<organism evidence="1 2">
    <name type="scientific">Nocardioides marinquilinus</name>
    <dbReference type="NCBI Taxonomy" id="1210400"/>
    <lineage>
        <taxon>Bacteria</taxon>
        <taxon>Bacillati</taxon>
        <taxon>Actinomycetota</taxon>
        <taxon>Actinomycetes</taxon>
        <taxon>Propionibacteriales</taxon>
        <taxon>Nocardioidaceae</taxon>
        <taxon>Nocardioides</taxon>
    </lineage>
</organism>
<evidence type="ECO:0000313" key="1">
    <source>
        <dbReference type="EMBL" id="GAA5153868.1"/>
    </source>
</evidence>
<accession>A0ABP9Q4G5</accession>
<reference evidence="2" key="1">
    <citation type="journal article" date="2019" name="Int. J. Syst. Evol. Microbiol.">
        <title>The Global Catalogue of Microorganisms (GCM) 10K type strain sequencing project: providing services to taxonomists for standard genome sequencing and annotation.</title>
        <authorList>
            <consortium name="The Broad Institute Genomics Platform"/>
            <consortium name="The Broad Institute Genome Sequencing Center for Infectious Disease"/>
            <person name="Wu L."/>
            <person name="Ma J."/>
        </authorList>
    </citation>
    <scope>NUCLEOTIDE SEQUENCE [LARGE SCALE GENOMIC DNA]</scope>
    <source>
        <strain evidence="2">JCM 18459</strain>
    </source>
</reference>
<name>A0ABP9Q4G5_9ACTN</name>
<proteinExistence type="predicted"/>
<evidence type="ECO:0000313" key="2">
    <source>
        <dbReference type="Proteomes" id="UP001500221"/>
    </source>
</evidence>